<dbReference type="EMBL" id="OOIL02002000">
    <property type="protein sequence ID" value="VFQ79650.1"/>
    <property type="molecule type" value="Genomic_DNA"/>
</dbReference>
<proteinExistence type="predicted"/>
<dbReference type="AlphaFoldDB" id="A0A484LSV8"/>
<sequence length="125" mass="14603">MESIRRHTSDVEPPPIDQDCLKQFEQVIRDNINIFRKSIANKKFLHALKNGQVLSFSGEVIRVTREAMKSFEFIDAAKFEATMLGCGFSSLWEGSLFGLNRFEEEEDWNEYFLAEQLAWLRIFGF</sequence>
<reference evidence="1 2" key="1">
    <citation type="submission" date="2018-04" db="EMBL/GenBank/DDBJ databases">
        <authorList>
            <person name="Vogel A."/>
        </authorList>
    </citation>
    <scope>NUCLEOTIDE SEQUENCE [LARGE SCALE GENOMIC DNA]</scope>
</reference>
<name>A0A484LSV8_9ASTE</name>
<dbReference type="Proteomes" id="UP000595140">
    <property type="component" value="Unassembled WGS sequence"/>
</dbReference>
<organism evidence="1 2">
    <name type="scientific">Cuscuta campestris</name>
    <dbReference type="NCBI Taxonomy" id="132261"/>
    <lineage>
        <taxon>Eukaryota</taxon>
        <taxon>Viridiplantae</taxon>
        <taxon>Streptophyta</taxon>
        <taxon>Embryophyta</taxon>
        <taxon>Tracheophyta</taxon>
        <taxon>Spermatophyta</taxon>
        <taxon>Magnoliopsida</taxon>
        <taxon>eudicotyledons</taxon>
        <taxon>Gunneridae</taxon>
        <taxon>Pentapetalae</taxon>
        <taxon>asterids</taxon>
        <taxon>lamiids</taxon>
        <taxon>Solanales</taxon>
        <taxon>Convolvulaceae</taxon>
        <taxon>Cuscuteae</taxon>
        <taxon>Cuscuta</taxon>
        <taxon>Cuscuta subgen. Grammica</taxon>
        <taxon>Cuscuta sect. Cleistogrammica</taxon>
    </lineage>
</organism>
<accession>A0A484LSV8</accession>
<evidence type="ECO:0000313" key="1">
    <source>
        <dbReference type="EMBL" id="VFQ79650.1"/>
    </source>
</evidence>
<keyword evidence="2" id="KW-1185">Reference proteome</keyword>
<protein>
    <submittedName>
        <fullName evidence="1">Uncharacterized protein</fullName>
    </submittedName>
</protein>
<gene>
    <name evidence="1" type="ORF">CCAM_LOCUS21426</name>
</gene>
<evidence type="ECO:0000313" key="2">
    <source>
        <dbReference type="Proteomes" id="UP000595140"/>
    </source>
</evidence>
<dbReference type="OrthoDB" id="671678at2759"/>